<organism evidence="1 2">
    <name type="scientific">Prevotella melaninogenica</name>
    <dbReference type="NCBI Taxonomy" id="28132"/>
    <lineage>
        <taxon>Bacteria</taxon>
        <taxon>Pseudomonadati</taxon>
        <taxon>Bacteroidota</taxon>
        <taxon>Bacteroidia</taxon>
        <taxon>Bacteroidales</taxon>
        <taxon>Prevotellaceae</taxon>
        <taxon>Prevotella</taxon>
    </lineage>
</organism>
<evidence type="ECO:0000313" key="2">
    <source>
        <dbReference type="Proteomes" id="UP000812077"/>
    </source>
</evidence>
<dbReference type="Proteomes" id="UP000812077">
    <property type="component" value="Unassembled WGS sequence"/>
</dbReference>
<proteinExistence type="predicted"/>
<comment type="caution">
    <text evidence="1">The sequence shown here is derived from an EMBL/GenBank/DDBJ whole genome shotgun (WGS) entry which is preliminary data.</text>
</comment>
<dbReference type="EMBL" id="JAHXCP010000010">
    <property type="protein sequence ID" value="MBW4754886.1"/>
    <property type="molecule type" value="Genomic_DNA"/>
</dbReference>
<name>A0ABS6Y5W7_9BACT</name>
<dbReference type="InterPro" id="IPR011664">
    <property type="entry name" value="Abi_system_AbiD/AbiF-like"/>
</dbReference>
<accession>A0ABS6Y5W7</accession>
<gene>
    <name evidence="1" type="ORF">KZO77_07485</name>
</gene>
<evidence type="ECO:0000313" key="1">
    <source>
        <dbReference type="EMBL" id="MBW4754886.1"/>
    </source>
</evidence>
<keyword evidence="2" id="KW-1185">Reference proteome</keyword>
<dbReference type="RefSeq" id="WP_219433487.1">
    <property type="nucleotide sequence ID" value="NZ_JAHXCP010000010.1"/>
</dbReference>
<sequence>MTTPFNKQYHSPEQLALLLQSRNLVIDNISFAAQKLRQISYYRFSAYLYPFLAHPKSAQIFKANSNFHTALSLYDFDQKLRILAFTEIAKIEVAIRSALANIVSKETGNLFWMTDISMYANADRFRKTMNFIDKELNTSKEDFIVHFKRKYSNPYPPAWILTEILPIGVLNHIYGNLANNALRKKIADEFSLKVPVFSSWFTIIALTRNACCHHARIWNKQNTILPTEPKKMLLPWINTPVPTNRIYYDLCILKYFVNIIDINNNMTHNLSSLLTDYPNVDILAMGFPTNWKNEPLWKILQ</sequence>
<dbReference type="Pfam" id="PF07751">
    <property type="entry name" value="Abi_2"/>
    <property type="match status" value="1"/>
</dbReference>
<protein>
    <submittedName>
        <fullName evidence="1">Abi family protein</fullName>
    </submittedName>
</protein>
<reference evidence="1 2" key="1">
    <citation type="submission" date="2021-07" db="EMBL/GenBank/DDBJ databases">
        <title>Genomic diversity and antimicrobial resistance of Prevotella spp. isolated from chronic lung disease airways.</title>
        <authorList>
            <person name="Webb K.A."/>
            <person name="Olagoke O.S."/>
            <person name="Baird T."/>
            <person name="Neill J."/>
            <person name="Pham A."/>
            <person name="Wells T.J."/>
            <person name="Ramsay K.A."/>
            <person name="Bell S.C."/>
            <person name="Sarovich D.S."/>
            <person name="Price E.P."/>
        </authorList>
    </citation>
    <scope>NUCLEOTIDE SEQUENCE [LARGE SCALE GENOMIC DNA]</scope>
    <source>
        <strain evidence="1 2">SCHI0027.S.6</strain>
    </source>
</reference>